<dbReference type="CDD" id="cd04452">
    <property type="entry name" value="S1_IF2_alpha"/>
    <property type="match status" value="1"/>
</dbReference>
<dbReference type="Gene3D" id="1.10.150.190">
    <property type="entry name" value="Translation initiation factor 2, subunit 1, domain 2"/>
    <property type="match status" value="1"/>
</dbReference>
<dbReference type="GO" id="GO:0003743">
    <property type="term" value="F:translation initiation factor activity"/>
    <property type="evidence" value="ECO:0007669"/>
    <property type="project" value="UniProtKB-KW"/>
</dbReference>
<sequence>MRFYENKYPEVDDLVMVQVKQIQDMGAYVKLLEYDNIEGMILLSELSRRRIRSIQKIIRVGRNEVVVVLRVDKEKGYIDLSKRRVTAEEKEKCEDRFNLSRQVASILREVASKLTEADFTPPQNGDNQFAAPVSVTTEEEKLEQLYEQIAWPLGRQYGHPHAAFKLMLSDSDAVFGSLPVQPSPAIIRQLKTTIGRKLAPKATRAHAKVDVSCYTRAGIDAIKRALRAGEKVGTDAVPIKARVIAPPRYMLETNTMDGGIAVDRLERAIQAIQAAIEKEGGTLVVHENPKVASESDEQELKALMAKAEAENAEVAGDDDSEAED</sequence>
<reference evidence="6 7" key="1">
    <citation type="submission" date="2015-04" db="EMBL/GenBank/DDBJ databases">
        <title>Complete genome sequence of Schizopora paradoxa KUC8140, a cosmopolitan wood degrader in East Asia.</title>
        <authorList>
            <consortium name="DOE Joint Genome Institute"/>
            <person name="Min B."/>
            <person name="Park H."/>
            <person name="Jang Y."/>
            <person name="Kim J.-J."/>
            <person name="Kim K.H."/>
            <person name="Pangilinan J."/>
            <person name="Lipzen A."/>
            <person name="Riley R."/>
            <person name="Grigoriev I.V."/>
            <person name="Spatafora J.W."/>
            <person name="Choi I.-G."/>
        </authorList>
    </citation>
    <scope>NUCLEOTIDE SEQUENCE [LARGE SCALE GENOMIC DNA]</scope>
    <source>
        <strain evidence="6 7">KUC8140</strain>
    </source>
</reference>
<dbReference type="FunFam" id="2.40.50.140:FF:000015">
    <property type="entry name" value="Eukaryotic translation initiation factor 2 subunit alpha"/>
    <property type="match status" value="1"/>
</dbReference>
<dbReference type="InterPro" id="IPR003029">
    <property type="entry name" value="S1_domain"/>
</dbReference>
<name>A0A0H2RWA8_9AGAM</name>
<dbReference type="Pfam" id="PF07541">
    <property type="entry name" value="EIF_2_alpha"/>
    <property type="match status" value="1"/>
</dbReference>
<gene>
    <name evidence="6" type="ORF">SCHPADRAFT_873687</name>
</gene>
<dbReference type="SMART" id="SM00316">
    <property type="entry name" value="S1"/>
    <property type="match status" value="1"/>
</dbReference>
<dbReference type="GO" id="GO:0003723">
    <property type="term" value="F:RNA binding"/>
    <property type="evidence" value="ECO:0007669"/>
    <property type="project" value="InterPro"/>
</dbReference>
<evidence type="ECO:0000259" key="5">
    <source>
        <dbReference type="PROSITE" id="PS50126"/>
    </source>
</evidence>
<dbReference type="InterPro" id="IPR024055">
    <property type="entry name" value="TIF2_asu_C"/>
</dbReference>
<dbReference type="AlphaFoldDB" id="A0A0H2RWA8"/>
<dbReference type="EMBL" id="KQ085955">
    <property type="protein sequence ID" value="KLO13718.1"/>
    <property type="molecule type" value="Genomic_DNA"/>
</dbReference>
<dbReference type="InterPro" id="IPR024054">
    <property type="entry name" value="TIF2_asu_middle_sf"/>
</dbReference>
<evidence type="ECO:0000256" key="1">
    <source>
        <dbReference type="ARBA" id="ARBA00007223"/>
    </source>
</evidence>
<protein>
    <submittedName>
        <fullName evidence="6">Eukaryotic translation initiation factor 2 subunit alpha</fullName>
    </submittedName>
</protein>
<dbReference type="PROSITE" id="PS50126">
    <property type="entry name" value="S1"/>
    <property type="match status" value="1"/>
</dbReference>
<keyword evidence="2 6" id="KW-0396">Initiation factor</keyword>
<dbReference type="InterPro" id="IPR011488">
    <property type="entry name" value="TIF_2_asu"/>
</dbReference>
<dbReference type="GO" id="GO:0033290">
    <property type="term" value="C:eukaryotic 48S preinitiation complex"/>
    <property type="evidence" value="ECO:0007669"/>
    <property type="project" value="TreeGrafter"/>
</dbReference>
<dbReference type="OrthoDB" id="1685042at2759"/>
<keyword evidence="4" id="KW-0175">Coiled coil</keyword>
<dbReference type="PANTHER" id="PTHR10602:SF0">
    <property type="entry name" value="EUKARYOTIC TRANSLATION INITIATION FACTOR 2 SUBUNIT 1"/>
    <property type="match status" value="1"/>
</dbReference>
<evidence type="ECO:0000256" key="2">
    <source>
        <dbReference type="ARBA" id="ARBA00022540"/>
    </source>
</evidence>
<dbReference type="PANTHER" id="PTHR10602">
    <property type="entry name" value="EUKARYOTIC TRANSLATION INITIATION FACTOR 2 SUBUNIT 1"/>
    <property type="match status" value="1"/>
</dbReference>
<comment type="similarity">
    <text evidence="1">Belongs to the eIF-2-alpha family.</text>
</comment>
<dbReference type="Proteomes" id="UP000053477">
    <property type="component" value="Unassembled WGS sequence"/>
</dbReference>
<dbReference type="InterPro" id="IPR044126">
    <property type="entry name" value="S1_IF2_alpha"/>
</dbReference>
<dbReference type="GO" id="GO:0043022">
    <property type="term" value="F:ribosome binding"/>
    <property type="evidence" value="ECO:0007669"/>
    <property type="project" value="TreeGrafter"/>
</dbReference>
<dbReference type="FunCoup" id="A0A0H2RWA8">
    <property type="interactions" value="698"/>
</dbReference>
<dbReference type="InParanoid" id="A0A0H2RWA8"/>
<dbReference type="STRING" id="27342.A0A0H2RWA8"/>
<feature type="domain" description="S1 motif" evidence="5">
    <location>
        <begin position="12"/>
        <end position="83"/>
    </location>
</feature>
<keyword evidence="7" id="KW-1185">Reference proteome</keyword>
<evidence type="ECO:0000256" key="3">
    <source>
        <dbReference type="ARBA" id="ARBA00022917"/>
    </source>
</evidence>
<evidence type="ECO:0000256" key="4">
    <source>
        <dbReference type="SAM" id="Coils"/>
    </source>
</evidence>
<dbReference type="SUPFAM" id="SSF50249">
    <property type="entry name" value="Nucleic acid-binding proteins"/>
    <property type="match status" value="1"/>
</dbReference>
<keyword evidence="3" id="KW-0648">Protein biosynthesis</keyword>
<evidence type="ECO:0000313" key="7">
    <source>
        <dbReference type="Proteomes" id="UP000053477"/>
    </source>
</evidence>
<dbReference type="GO" id="GO:0005850">
    <property type="term" value="C:eukaryotic translation initiation factor 2 complex"/>
    <property type="evidence" value="ECO:0007669"/>
    <property type="project" value="TreeGrafter"/>
</dbReference>
<dbReference type="SUPFAM" id="SSF116742">
    <property type="entry name" value="eIF2alpha middle domain-like"/>
    <property type="match status" value="1"/>
</dbReference>
<dbReference type="InterPro" id="IPR012340">
    <property type="entry name" value="NA-bd_OB-fold"/>
</dbReference>
<accession>A0A0H2RWA8</accession>
<evidence type="ECO:0000313" key="6">
    <source>
        <dbReference type="EMBL" id="KLO13718.1"/>
    </source>
</evidence>
<dbReference type="SUPFAM" id="SSF110993">
    <property type="entry name" value="eIF-2-alpha, C-terminal domain"/>
    <property type="match status" value="1"/>
</dbReference>
<dbReference type="Gene3D" id="2.40.50.140">
    <property type="entry name" value="Nucleic acid-binding proteins"/>
    <property type="match status" value="1"/>
</dbReference>
<organism evidence="6 7">
    <name type="scientific">Schizopora paradoxa</name>
    <dbReference type="NCBI Taxonomy" id="27342"/>
    <lineage>
        <taxon>Eukaryota</taxon>
        <taxon>Fungi</taxon>
        <taxon>Dikarya</taxon>
        <taxon>Basidiomycota</taxon>
        <taxon>Agaricomycotina</taxon>
        <taxon>Agaricomycetes</taxon>
        <taxon>Hymenochaetales</taxon>
        <taxon>Schizoporaceae</taxon>
        <taxon>Schizopora</taxon>
    </lineage>
</organism>
<dbReference type="Pfam" id="PF00575">
    <property type="entry name" value="S1"/>
    <property type="match status" value="1"/>
</dbReference>
<dbReference type="Gene3D" id="3.30.70.1130">
    <property type="entry name" value="EIF_2_alpha"/>
    <property type="match status" value="1"/>
</dbReference>
<feature type="coiled-coil region" evidence="4">
    <location>
        <begin position="290"/>
        <end position="317"/>
    </location>
</feature>
<proteinExistence type="inferred from homology"/>